<dbReference type="InterPro" id="IPR017853">
    <property type="entry name" value="GH"/>
</dbReference>
<comment type="caution">
    <text evidence="7">The sequence shown here is derived from an EMBL/GenBank/DDBJ whole genome shotgun (WGS) entry which is preliminary data.</text>
</comment>
<evidence type="ECO:0000256" key="3">
    <source>
        <dbReference type="ARBA" id="ARBA00012663"/>
    </source>
</evidence>
<evidence type="ECO:0000256" key="4">
    <source>
        <dbReference type="ARBA" id="ARBA00022801"/>
    </source>
</evidence>
<dbReference type="InterPro" id="IPR036962">
    <property type="entry name" value="Glyco_hydro_3_N_sf"/>
</dbReference>
<comment type="catalytic activity">
    <reaction evidence="1">
        <text>Hydrolysis of terminal non-reducing N-acetyl-D-hexosamine residues in N-acetyl-beta-D-hexosaminides.</text>
        <dbReference type="EC" id="3.2.1.52"/>
    </reaction>
</comment>
<dbReference type="InterPro" id="IPR001119">
    <property type="entry name" value="SLH_dom"/>
</dbReference>
<dbReference type="PRINTS" id="PR00133">
    <property type="entry name" value="GLHYDRLASE3"/>
</dbReference>
<feature type="domain" description="SLH" evidence="6">
    <location>
        <begin position="123"/>
        <end position="186"/>
    </location>
</feature>
<evidence type="ECO:0000256" key="5">
    <source>
        <dbReference type="ARBA" id="ARBA00023295"/>
    </source>
</evidence>
<dbReference type="InterPro" id="IPR019800">
    <property type="entry name" value="Glyco_hydro_3_AS"/>
</dbReference>
<keyword evidence="4" id="KW-0378">Hydrolase</keyword>
<organism evidence="7 8">
    <name type="scientific">Paenibacillus artemisiicola</name>
    <dbReference type="NCBI Taxonomy" id="1172618"/>
    <lineage>
        <taxon>Bacteria</taxon>
        <taxon>Bacillati</taxon>
        <taxon>Bacillota</taxon>
        <taxon>Bacilli</taxon>
        <taxon>Bacillales</taxon>
        <taxon>Paenibacillaceae</taxon>
        <taxon>Paenibacillus</taxon>
    </lineage>
</organism>
<keyword evidence="5" id="KW-0326">Glycosidase</keyword>
<name>A0ABS3WD88_9BACL</name>
<dbReference type="Pfam" id="PF00933">
    <property type="entry name" value="Glyco_hydro_3"/>
    <property type="match status" value="1"/>
</dbReference>
<dbReference type="Gene3D" id="3.20.20.300">
    <property type="entry name" value="Glycoside hydrolase, family 3, N-terminal domain"/>
    <property type="match status" value="1"/>
</dbReference>
<evidence type="ECO:0000313" key="7">
    <source>
        <dbReference type="EMBL" id="MBO7746272.1"/>
    </source>
</evidence>
<keyword evidence="8" id="KW-1185">Reference proteome</keyword>
<dbReference type="PROSITE" id="PS51272">
    <property type="entry name" value="SLH"/>
    <property type="match status" value="3"/>
</dbReference>
<feature type="domain" description="SLH" evidence="6">
    <location>
        <begin position="187"/>
        <end position="245"/>
    </location>
</feature>
<protein>
    <recommendedName>
        <fullName evidence="3">beta-N-acetylhexosaminidase</fullName>
        <ecNumber evidence="3">3.2.1.52</ecNumber>
    </recommendedName>
</protein>
<dbReference type="EMBL" id="JAGGDJ010000016">
    <property type="protein sequence ID" value="MBO7746272.1"/>
    <property type="molecule type" value="Genomic_DNA"/>
</dbReference>
<dbReference type="PROSITE" id="PS00775">
    <property type="entry name" value="GLYCOSYL_HYDROL_F3"/>
    <property type="match status" value="1"/>
</dbReference>
<gene>
    <name evidence="7" type="ORF">I8J29_18850</name>
</gene>
<feature type="domain" description="SLH" evidence="6">
    <location>
        <begin position="62"/>
        <end position="122"/>
    </location>
</feature>
<dbReference type="InterPro" id="IPR036881">
    <property type="entry name" value="Glyco_hydro_3_C_sf"/>
</dbReference>
<dbReference type="InterPro" id="IPR050226">
    <property type="entry name" value="NagZ_Beta-hexosaminidase"/>
</dbReference>
<proteinExistence type="inferred from homology"/>
<sequence>MHSKQANIKVGNIKQENIKQANIKQANIKQANIKQANIKQAAIGMAAGILGAVFLWAGSAGAEERFSDLRHAQWAADSIAYLANRGTVAGYGGGQFKPDGAVTRAQAVAFMARELYPDEVPEKDPAYADVPPTHPFYREIAVASAKGLAGGFPDGSFRPDAPVSRAETAAFLARAYALQPGEGTAEPSDIGSHWAAAPIRALSSNGLIGGYAEGTYRPDRPVTRAEYAVFLTRVIRFERDAAIRAKDWDKLISYMTVKEQAGQMLMPDIRMWNGQPTTTVHDGLKAIVREQSPGGFILFDKNIVNAEQVATFTHRLQAEAGDIPLFLGADQEGGVIKRIPGGTNLPGQMALGATGDAALAETAGKLTGEELRALGLQLNFAPDLDVNRNPDNPIIGMRSFGSDPDLVARLGLASIKGLREAGVVAAVKHFPGHGDTAVDSHLGLPVLPYGRDRLEAVELKPFRAAIEGGVEMIMTAHIAFPAIDDERVVSAKDGTEVPVPATLSKKVMTGLLREELGFKGVVISDAFTMQGIAEHFGEANAVKRAVAAGVDIILMPQDPAAARQTLVDAVKDGTVPRETIHAAVKRILALKDRYGLFERGGESLSAKLAAVRTVVGSAPHREAEREIAERAVTLLAGRDGKRPDAIQPGDRVLIAAADQEQAGQLKRQLAAANPELSLRIETSVLGAGGAAGLRAAIDGADYVIAASYQFRNNASQFGWADYQAVIDELNARGKRYALLSLGNPYELLHLKNVKSGLALYGKQEPNTAAGVKALLGLLEPAGTLPAAAT</sequence>
<dbReference type="Proteomes" id="UP000670947">
    <property type="component" value="Unassembled WGS sequence"/>
</dbReference>
<evidence type="ECO:0000256" key="2">
    <source>
        <dbReference type="ARBA" id="ARBA00005336"/>
    </source>
</evidence>
<evidence type="ECO:0000259" key="6">
    <source>
        <dbReference type="PROSITE" id="PS51272"/>
    </source>
</evidence>
<dbReference type="SUPFAM" id="SSF51445">
    <property type="entry name" value="(Trans)glycosidases"/>
    <property type="match status" value="1"/>
</dbReference>
<dbReference type="PANTHER" id="PTHR30480">
    <property type="entry name" value="BETA-HEXOSAMINIDASE-RELATED"/>
    <property type="match status" value="1"/>
</dbReference>
<dbReference type="RefSeq" id="WP_208849058.1">
    <property type="nucleotide sequence ID" value="NZ_JAGGDJ010000016.1"/>
</dbReference>
<dbReference type="EC" id="3.2.1.52" evidence="3"/>
<reference evidence="7 8" key="1">
    <citation type="submission" date="2021-03" db="EMBL/GenBank/DDBJ databases">
        <title>Paenibacillus artemisicola MWE-103 whole genome sequence.</title>
        <authorList>
            <person name="Ham Y.J."/>
        </authorList>
    </citation>
    <scope>NUCLEOTIDE SEQUENCE [LARGE SCALE GENOMIC DNA]</scope>
    <source>
        <strain evidence="7 8">MWE-103</strain>
    </source>
</reference>
<evidence type="ECO:0000313" key="8">
    <source>
        <dbReference type="Proteomes" id="UP000670947"/>
    </source>
</evidence>
<evidence type="ECO:0000256" key="1">
    <source>
        <dbReference type="ARBA" id="ARBA00001231"/>
    </source>
</evidence>
<dbReference type="Gene3D" id="3.40.50.1700">
    <property type="entry name" value="Glycoside hydrolase family 3 C-terminal domain"/>
    <property type="match status" value="1"/>
</dbReference>
<dbReference type="InterPro" id="IPR001764">
    <property type="entry name" value="Glyco_hydro_3_N"/>
</dbReference>
<accession>A0ABS3WD88</accession>
<comment type="similarity">
    <text evidence="2">Belongs to the glycosyl hydrolase 3 family.</text>
</comment>
<dbReference type="Pfam" id="PF00395">
    <property type="entry name" value="SLH"/>
    <property type="match status" value="3"/>
</dbReference>
<dbReference type="PANTHER" id="PTHR30480:SF13">
    <property type="entry name" value="BETA-HEXOSAMINIDASE"/>
    <property type="match status" value="1"/>
</dbReference>